<organism evidence="5 6">
    <name type="scientific">Marivirga lumbricoides</name>
    <dbReference type="NCBI Taxonomy" id="1046115"/>
    <lineage>
        <taxon>Bacteria</taxon>
        <taxon>Pseudomonadati</taxon>
        <taxon>Bacteroidota</taxon>
        <taxon>Cytophagia</taxon>
        <taxon>Cytophagales</taxon>
        <taxon>Marivirgaceae</taxon>
        <taxon>Marivirga</taxon>
    </lineage>
</organism>
<dbReference type="PROSITE" id="PS00041">
    <property type="entry name" value="HTH_ARAC_FAMILY_1"/>
    <property type="match status" value="1"/>
</dbReference>
<proteinExistence type="predicted"/>
<protein>
    <submittedName>
        <fullName evidence="5">AraC family transcriptional regulator</fullName>
    </submittedName>
</protein>
<dbReference type="InterPro" id="IPR009057">
    <property type="entry name" value="Homeodomain-like_sf"/>
</dbReference>
<dbReference type="PROSITE" id="PS01124">
    <property type="entry name" value="HTH_ARAC_FAMILY_2"/>
    <property type="match status" value="1"/>
</dbReference>
<evidence type="ECO:0000313" key="5">
    <source>
        <dbReference type="EMBL" id="PTB94491.1"/>
    </source>
</evidence>
<dbReference type="GO" id="GO:0003700">
    <property type="term" value="F:DNA-binding transcription factor activity"/>
    <property type="evidence" value="ECO:0007669"/>
    <property type="project" value="InterPro"/>
</dbReference>
<evidence type="ECO:0000256" key="3">
    <source>
        <dbReference type="ARBA" id="ARBA00023163"/>
    </source>
</evidence>
<dbReference type="Gene3D" id="1.10.10.60">
    <property type="entry name" value="Homeodomain-like"/>
    <property type="match status" value="1"/>
</dbReference>
<evidence type="ECO:0000256" key="2">
    <source>
        <dbReference type="ARBA" id="ARBA00023125"/>
    </source>
</evidence>
<keyword evidence="3" id="KW-0804">Transcription</keyword>
<sequence>MDLIFKYDIHYTCKKIIQEKLDKLQADYTYSGVSEVKLKKELSPQQMDQLKQELAEYGINLVEDKKYLLVQRIKNAIVEMIHLNDEDLVNKTSVHLSEKLNLSYGYLSNVFTEVTMSTIENYIILQKIEMAKALLTKEELSLTEIAYKLNYSSVAHLSNQFKKKIGLTPSAFQRVLERRKQLKEIN</sequence>
<dbReference type="InterPro" id="IPR018062">
    <property type="entry name" value="HTH_AraC-typ_CS"/>
</dbReference>
<evidence type="ECO:0000256" key="1">
    <source>
        <dbReference type="ARBA" id="ARBA00023015"/>
    </source>
</evidence>
<dbReference type="SUPFAM" id="SSF46689">
    <property type="entry name" value="Homeodomain-like"/>
    <property type="match status" value="1"/>
</dbReference>
<dbReference type="Proteomes" id="UP000240608">
    <property type="component" value="Unassembled WGS sequence"/>
</dbReference>
<keyword evidence="1" id="KW-0805">Transcription regulation</keyword>
<dbReference type="EMBL" id="PYVU01000129">
    <property type="protein sequence ID" value="PTB94491.1"/>
    <property type="molecule type" value="Genomic_DNA"/>
</dbReference>
<evidence type="ECO:0000313" key="6">
    <source>
        <dbReference type="Proteomes" id="UP000240608"/>
    </source>
</evidence>
<comment type="caution">
    <text evidence="5">The sequence shown here is derived from an EMBL/GenBank/DDBJ whole genome shotgun (WGS) entry which is preliminary data.</text>
</comment>
<evidence type="ECO:0000259" key="4">
    <source>
        <dbReference type="PROSITE" id="PS01124"/>
    </source>
</evidence>
<dbReference type="GO" id="GO:0043565">
    <property type="term" value="F:sequence-specific DNA binding"/>
    <property type="evidence" value="ECO:0007669"/>
    <property type="project" value="InterPro"/>
</dbReference>
<gene>
    <name evidence="5" type="ORF">C9994_12055</name>
</gene>
<dbReference type="InterPro" id="IPR018060">
    <property type="entry name" value="HTH_AraC"/>
</dbReference>
<accession>A0A2T4DKY4</accession>
<dbReference type="AlphaFoldDB" id="A0A2T4DKY4"/>
<dbReference type="SMART" id="SM00342">
    <property type="entry name" value="HTH_ARAC"/>
    <property type="match status" value="1"/>
</dbReference>
<dbReference type="PANTHER" id="PTHR43280:SF2">
    <property type="entry name" value="HTH-TYPE TRANSCRIPTIONAL REGULATOR EXSA"/>
    <property type="match status" value="1"/>
</dbReference>
<dbReference type="PANTHER" id="PTHR43280">
    <property type="entry name" value="ARAC-FAMILY TRANSCRIPTIONAL REGULATOR"/>
    <property type="match status" value="1"/>
</dbReference>
<name>A0A2T4DKY4_9BACT</name>
<feature type="domain" description="HTH araC/xylS-type" evidence="4">
    <location>
        <begin position="75"/>
        <end position="175"/>
    </location>
</feature>
<reference evidence="5 6" key="1">
    <citation type="submission" date="2018-03" db="EMBL/GenBank/DDBJ databases">
        <title>Cross-interface Injection: A General Nanoliter Liquid Handling Method Applied to Single Cells Genome Amplification Automated Nanoliter Liquid Handling Applied to Single Cell Multiple Displacement Amplification.</title>
        <authorList>
            <person name="Yun J."/>
            <person name="Xu P."/>
            <person name="Xu J."/>
            <person name="Dai X."/>
            <person name="Wang Y."/>
            <person name="Zheng X."/>
            <person name="Cao C."/>
            <person name="Yi Q."/>
            <person name="Zhu Y."/>
            <person name="Wang L."/>
            <person name="Dong Z."/>
            <person name="Huang Y."/>
            <person name="Huang L."/>
            <person name="Du W."/>
        </authorList>
    </citation>
    <scope>NUCLEOTIDE SEQUENCE [LARGE SCALE GENOMIC DNA]</scope>
    <source>
        <strain evidence="5 6">Z-D1-2</strain>
    </source>
</reference>
<dbReference type="Pfam" id="PF12833">
    <property type="entry name" value="HTH_18"/>
    <property type="match status" value="1"/>
</dbReference>
<keyword evidence="2" id="KW-0238">DNA-binding</keyword>